<dbReference type="PANTHER" id="PTHR47540:SF6">
    <property type="entry name" value="ZN(II)2CYS6 TRANSCRIPTION FACTOR (EUROFUNG)"/>
    <property type="match status" value="1"/>
</dbReference>
<feature type="domain" description="Xylanolytic transcriptional activator regulatory" evidence="6">
    <location>
        <begin position="182"/>
        <end position="257"/>
    </location>
</feature>
<dbReference type="CDD" id="cd12148">
    <property type="entry name" value="fungal_TF_MHR"/>
    <property type="match status" value="1"/>
</dbReference>
<dbReference type="SMART" id="SM00906">
    <property type="entry name" value="Fungal_trans"/>
    <property type="match status" value="1"/>
</dbReference>
<evidence type="ECO:0000313" key="7">
    <source>
        <dbReference type="EMBL" id="GMG26377.1"/>
    </source>
</evidence>
<dbReference type="PANTHER" id="PTHR47540">
    <property type="entry name" value="THIAMINE REPRESSIBLE GENES REGULATORY PROTEIN THI5"/>
    <property type="match status" value="1"/>
</dbReference>
<evidence type="ECO:0000256" key="1">
    <source>
        <dbReference type="ARBA" id="ARBA00004123"/>
    </source>
</evidence>
<dbReference type="GO" id="GO:0006351">
    <property type="term" value="P:DNA-templated transcription"/>
    <property type="evidence" value="ECO:0007669"/>
    <property type="project" value="InterPro"/>
</dbReference>
<dbReference type="GO" id="GO:0008270">
    <property type="term" value="F:zinc ion binding"/>
    <property type="evidence" value="ECO:0007669"/>
    <property type="project" value="InterPro"/>
</dbReference>
<evidence type="ECO:0000259" key="6">
    <source>
        <dbReference type="SMART" id="SM00906"/>
    </source>
</evidence>
<sequence length="280" mass="31744">MSVRTVWLAPTSMWSFTARLSVMLTEKLQLESPYMTPSQLDKDIYPLQWKQAIAEGPPDISGLPSIDHALYLFNTVKFHLGVKYRFFDEDTFVAHIHEFYHGNAAEKANESRLWFVQFLLVLAFGNAFLLQSRNVKDPPGSKFFVRAMALMPDHASLWKDSLLASETLALAGLYLYSIDHRESAHVGQAIRIAQLEGLHTELPEEELGISTVTRCRNLWWTLYIMDRHLSSSLGLPMTTQDSDITTLIDPPSTCSERDVTLSLQVRLSHLLSSILTCRST</sequence>
<dbReference type="GO" id="GO:0043565">
    <property type="term" value="F:sequence-specific DNA binding"/>
    <property type="evidence" value="ECO:0007669"/>
    <property type="project" value="TreeGrafter"/>
</dbReference>
<accession>A0AAN4YBF4</accession>
<name>A0AAN4YBF4_ASPOZ</name>
<organism evidence="7 8">
    <name type="scientific">Aspergillus oryzae</name>
    <name type="common">Yellow koji mold</name>
    <dbReference type="NCBI Taxonomy" id="5062"/>
    <lineage>
        <taxon>Eukaryota</taxon>
        <taxon>Fungi</taxon>
        <taxon>Dikarya</taxon>
        <taxon>Ascomycota</taxon>
        <taxon>Pezizomycotina</taxon>
        <taxon>Eurotiomycetes</taxon>
        <taxon>Eurotiomycetidae</taxon>
        <taxon>Eurotiales</taxon>
        <taxon>Aspergillaceae</taxon>
        <taxon>Aspergillus</taxon>
        <taxon>Aspergillus subgen. Circumdati</taxon>
    </lineage>
</organism>
<reference evidence="7" key="1">
    <citation type="submission" date="2023-04" db="EMBL/GenBank/DDBJ databases">
        <title>Aspergillus oryzae NBRC 4228.</title>
        <authorList>
            <person name="Ichikawa N."/>
            <person name="Sato H."/>
            <person name="Tonouchi N."/>
        </authorList>
    </citation>
    <scope>NUCLEOTIDE SEQUENCE</scope>
    <source>
        <strain evidence="7">NBRC 4228</strain>
    </source>
</reference>
<gene>
    <name evidence="7" type="ORF">Aory04_000321000</name>
</gene>
<keyword evidence="4" id="KW-0804">Transcription</keyword>
<dbReference type="Proteomes" id="UP001165205">
    <property type="component" value="Unassembled WGS sequence"/>
</dbReference>
<comment type="caution">
    <text evidence="7">The sequence shown here is derived from an EMBL/GenBank/DDBJ whole genome shotgun (WGS) entry which is preliminary data.</text>
</comment>
<dbReference type="AlphaFoldDB" id="A0AAN4YBF4"/>
<evidence type="ECO:0000256" key="2">
    <source>
        <dbReference type="ARBA" id="ARBA00023015"/>
    </source>
</evidence>
<dbReference type="InterPro" id="IPR051711">
    <property type="entry name" value="Stress_Response_Reg"/>
</dbReference>
<keyword evidence="2" id="KW-0805">Transcription regulation</keyword>
<evidence type="ECO:0000256" key="3">
    <source>
        <dbReference type="ARBA" id="ARBA00023125"/>
    </source>
</evidence>
<dbReference type="Pfam" id="PF04082">
    <property type="entry name" value="Fungal_trans"/>
    <property type="match status" value="1"/>
</dbReference>
<proteinExistence type="predicted"/>
<dbReference type="GO" id="GO:0005634">
    <property type="term" value="C:nucleus"/>
    <property type="evidence" value="ECO:0007669"/>
    <property type="project" value="UniProtKB-SubCell"/>
</dbReference>
<keyword evidence="5" id="KW-0539">Nucleus</keyword>
<keyword evidence="3" id="KW-0238">DNA-binding</keyword>
<comment type="subcellular location">
    <subcellularLocation>
        <location evidence="1">Nucleus</location>
    </subcellularLocation>
</comment>
<dbReference type="EMBL" id="BSYA01000026">
    <property type="protein sequence ID" value="GMG26377.1"/>
    <property type="molecule type" value="Genomic_DNA"/>
</dbReference>
<evidence type="ECO:0000313" key="8">
    <source>
        <dbReference type="Proteomes" id="UP001165205"/>
    </source>
</evidence>
<dbReference type="GO" id="GO:0045944">
    <property type="term" value="P:positive regulation of transcription by RNA polymerase II"/>
    <property type="evidence" value="ECO:0007669"/>
    <property type="project" value="TreeGrafter"/>
</dbReference>
<protein>
    <submittedName>
        <fullName evidence="7">Unnamed protein product</fullName>
    </submittedName>
</protein>
<dbReference type="InterPro" id="IPR007219">
    <property type="entry name" value="XnlR_reg_dom"/>
</dbReference>
<evidence type="ECO:0000256" key="4">
    <source>
        <dbReference type="ARBA" id="ARBA00023163"/>
    </source>
</evidence>
<evidence type="ECO:0000256" key="5">
    <source>
        <dbReference type="ARBA" id="ARBA00023242"/>
    </source>
</evidence>